<dbReference type="GO" id="GO:0006281">
    <property type="term" value="P:DNA repair"/>
    <property type="evidence" value="ECO:0007669"/>
    <property type="project" value="UniProtKB-KW"/>
</dbReference>
<dbReference type="PANTHER" id="PTHR15822:SF4">
    <property type="entry name" value="TYROSYL-DNA PHOSPHODIESTERASE 2"/>
    <property type="match status" value="1"/>
</dbReference>
<keyword evidence="6" id="KW-0378">Hydrolase</keyword>
<dbReference type="GO" id="GO:0004519">
    <property type="term" value="F:endonuclease activity"/>
    <property type="evidence" value="ECO:0007669"/>
    <property type="project" value="UniProtKB-KW"/>
</dbReference>
<keyword evidence="8" id="KW-0234">DNA repair</keyword>
<dbReference type="AlphaFoldDB" id="A0A249VZY3"/>
<dbReference type="GO" id="GO:0004527">
    <property type="term" value="F:exonuclease activity"/>
    <property type="evidence" value="ECO:0007669"/>
    <property type="project" value="UniProtKB-KW"/>
</dbReference>
<dbReference type="Gene3D" id="3.60.10.10">
    <property type="entry name" value="Endonuclease/exonuclease/phosphatase"/>
    <property type="match status" value="1"/>
</dbReference>
<evidence type="ECO:0000313" key="11">
    <source>
        <dbReference type="EMBL" id="ASZ49867.1"/>
    </source>
</evidence>
<evidence type="ECO:0000256" key="3">
    <source>
        <dbReference type="ARBA" id="ARBA00022722"/>
    </source>
</evidence>
<evidence type="ECO:0000256" key="4">
    <source>
        <dbReference type="ARBA" id="ARBA00022723"/>
    </source>
</evidence>
<dbReference type="InterPro" id="IPR005135">
    <property type="entry name" value="Endo/exonuclease/phosphatase"/>
</dbReference>
<feature type="domain" description="Endonuclease/exonuclease/phosphatase" evidence="10">
    <location>
        <begin position="31"/>
        <end position="283"/>
    </location>
</feature>
<evidence type="ECO:0000256" key="6">
    <source>
        <dbReference type="ARBA" id="ARBA00022801"/>
    </source>
</evidence>
<keyword evidence="4" id="KW-0479">Metal-binding</keyword>
<keyword evidence="3" id="KW-0540">Nuclease</keyword>
<evidence type="ECO:0000256" key="7">
    <source>
        <dbReference type="ARBA" id="ARBA00022842"/>
    </source>
</evidence>
<evidence type="ECO:0000256" key="5">
    <source>
        <dbReference type="ARBA" id="ARBA00022763"/>
    </source>
</evidence>
<dbReference type="EMBL" id="CP023247">
    <property type="protein sequence ID" value="ASZ49867.1"/>
    <property type="molecule type" value="Genomic_DNA"/>
</dbReference>
<gene>
    <name evidence="11" type="ORF">YA91_04445</name>
</gene>
<evidence type="ECO:0000259" key="10">
    <source>
        <dbReference type="Pfam" id="PF03372"/>
    </source>
</evidence>
<protein>
    <submittedName>
        <fullName evidence="11">Endonuclease/exonuclease/phosphatase family protein</fullName>
    </submittedName>
</protein>
<keyword evidence="7" id="KW-0460">Magnesium</keyword>
<name>A0A249VZY3_VIBPH</name>
<evidence type="ECO:0000256" key="8">
    <source>
        <dbReference type="ARBA" id="ARBA00023204"/>
    </source>
</evidence>
<evidence type="ECO:0000256" key="2">
    <source>
        <dbReference type="ARBA" id="ARBA00001946"/>
    </source>
</evidence>
<feature type="chain" id="PRO_5030042463" evidence="9">
    <location>
        <begin position="24"/>
        <end position="293"/>
    </location>
</feature>
<dbReference type="SUPFAM" id="SSF56219">
    <property type="entry name" value="DNase I-like"/>
    <property type="match status" value="1"/>
</dbReference>
<comment type="cofactor">
    <cofactor evidence="1">
        <name>Mn(2+)</name>
        <dbReference type="ChEBI" id="CHEBI:29035"/>
    </cofactor>
</comment>
<dbReference type="InterPro" id="IPR036691">
    <property type="entry name" value="Endo/exonu/phosph_ase_sf"/>
</dbReference>
<comment type="cofactor">
    <cofactor evidence="2">
        <name>Mg(2+)</name>
        <dbReference type="ChEBI" id="CHEBI:18420"/>
    </cofactor>
</comment>
<accession>A0A249VZY3</accession>
<dbReference type="Pfam" id="PF03372">
    <property type="entry name" value="Exo_endo_phos"/>
    <property type="match status" value="1"/>
</dbReference>
<evidence type="ECO:0000256" key="9">
    <source>
        <dbReference type="SAM" id="SignalP"/>
    </source>
</evidence>
<keyword evidence="11" id="KW-0255">Endonuclease</keyword>
<dbReference type="GO" id="GO:0046872">
    <property type="term" value="F:metal ion binding"/>
    <property type="evidence" value="ECO:0007669"/>
    <property type="project" value="UniProtKB-KW"/>
</dbReference>
<organism evidence="11">
    <name type="scientific">Vibrio parahaemolyticus</name>
    <dbReference type="NCBI Taxonomy" id="670"/>
    <lineage>
        <taxon>Bacteria</taxon>
        <taxon>Pseudomonadati</taxon>
        <taxon>Pseudomonadota</taxon>
        <taxon>Gammaproteobacteria</taxon>
        <taxon>Vibrionales</taxon>
        <taxon>Vibrionaceae</taxon>
        <taxon>Vibrio</taxon>
    </lineage>
</organism>
<feature type="signal peptide" evidence="9">
    <location>
        <begin position="1"/>
        <end position="23"/>
    </location>
</feature>
<keyword evidence="5" id="KW-0227">DNA damage</keyword>
<keyword evidence="11" id="KW-0269">Exonuclease</keyword>
<evidence type="ECO:0000256" key="1">
    <source>
        <dbReference type="ARBA" id="ARBA00001936"/>
    </source>
</evidence>
<sequence length="293" mass="32975">MKQANMRSLFVTALLIFSSTSLAQNSINLTSWNIEWLSINGGKVSRTSDDFVKLNQYVDKTQADIIAFQEVDSKAAVQKAVGDGYAIYLSDRAQSNNKHLQFSDTNQYTGFAVRKDIEVSDPADFSITRGNSKLRFASYIVVNPNQKDELHLLSVHLKAGCSGAYKNSRDCQTLSQQGEALAKWVSEREKKKEQYAVMGDFNHNLSYQRDWLWAIMTLGNDAQLVTRDTQADCKVRSNKNPSKTHQFRSLIDHIIVSPQIKAKNAHQTLFSSQDVLDYKLSDHCPVNATVTLN</sequence>
<dbReference type="PANTHER" id="PTHR15822">
    <property type="entry name" value="TRAF AND TNF RECEPTOR-ASSOCIATED PROTEIN"/>
    <property type="match status" value="1"/>
</dbReference>
<proteinExistence type="predicted"/>
<keyword evidence="9" id="KW-0732">Signal</keyword>
<dbReference type="InterPro" id="IPR051547">
    <property type="entry name" value="TDP2-like"/>
</dbReference>
<reference evidence="11" key="1">
    <citation type="submission" date="2017-09" db="EMBL/GenBank/DDBJ databases">
        <authorList>
            <person name="Ehlers B."/>
            <person name="Leendertz F.H."/>
        </authorList>
    </citation>
    <scope>NUCLEOTIDE SEQUENCE</scope>
    <source>
        <strain evidence="11">MAVP-26</strain>
    </source>
</reference>